<name>A0ACB7ETQ4_NIBAL</name>
<dbReference type="EMBL" id="CM024810">
    <property type="protein sequence ID" value="KAG8005455.1"/>
    <property type="molecule type" value="Genomic_DNA"/>
</dbReference>
<sequence>MHRKFCVAAALLTFVYKLGLKIKHDPQINDTDLRQASSTTRSTATFTTRRGDEARLNLRRRRRSTTTVSSHREHEQTPGEEVHLLGFALASRGIVFVAKQHVVAALMLNDSRDDKRCTDLLVERFALGIIARRLQRRREDFGSILNSYGYWATRRGNYINRRATVRKSSRVPRVSPDT</sequence>
<dbReference type="Proteomes" id="UP000805704">
    <property type="component" value="Chromosome 22"/>
</dbReference>
<keyword evidence="2" id="KW-1185">Reference proteome</keyword>
<evidence type="ECO:0000313" key="1">
    <source>
        <dbReference type="EMBL" id="KAG8005455.1"/>
    </source>
</evidence>
<comment type="caution">
    <text evidence="1">The sequence shown here is derived from an EMBL/GenBank/DDBJ whole genome shotgun (WGS) entry which is preliminary data.</text>
</comment>
<evidence type="ECO:0000313" key="2">
    <source>
        <dbReference type="Proteomes" id="UP000805704"/>
    </source>
</evidence>
<protein>
    <submittedName>
        <fullName evidence="1">Uncharacterized protein</fullName>
    </submittedName>
</protein>
<gene>
    <name evidence="1" type="ORF">GBF38_001249</name>
</gene>
<organism evidence="1 2">
    <name type="scientific">Nibea albiflora</name>
    <name type="common">Yellow drum</name>
    <name type="synonym">Corvina albiflora</name>
    <dbReference type="NCBI Taxonomy" id="240163"/>
    <lineage>
        <taxon>Eukaryota</taxon>
        <taxon>Metazoa</taxon>
        <taxon>Chordata</taxon>
        <taxon>Craniata</taxon>
        <taxon>Vertebrata</taxon>
        <taxon>Euteleostomi</taxon>
        <taxon>Actinopterygii</taxon>
        <taxon>Neopterygii</taxon>
        <taxon>Teleostei</taxon>
        <taxon>Neoteleostei</taxon>
        <taxon>Acanthomorphata</taxon>
        <taxon>Eupercaria</taxon>
        <taxon>Sciaenidae</taxon>
        <taxon>Nibea</taxon>
    </lineage>
</organism>
<reference evidence="1" key="1">
    <citation type="submission" date="2020-04" db="EMBL/GenBank/DDBJ databases">
        <title>A chromosome-scale assembly and high-density genetic map of the yellow drum (Nibea albiflora) genome.</title>
        <authorList>
            <person name="Xu D."/>
            <person name="Zhang W."/>
            <person name="Chen R."/>
            <person name="Tan P."/>
            <person name="Wang L."/>
            <person name="Song H."/>
            <person name="Tian L."/>
            <person name="Zhu Q."/>
            <person name="Wang B."/>
        </authorList>
    </citation>
    <scope>NUCLEOTIDE SEQUENCE</scope>
    <source>
        <strain evidence="1">ZJHYS-2018</strain>
    </source>
</reference>
<proteinExistence type="predicted"/>
<accession>A0ACB7ETQ4</accession>